<evidence type="ECO:0000256" key="1">
    <source>
        <dbReference type="SAM" id="Phobius"/>
    </source>
</evidence>
<evidence type="ECO:0000313" key="2">
    <source>
        <dbReference type="EMBL" id="TQR14695.1"/>
    </source>
</evidence>
<organism evidence="2 3">
    <name type="scientific">Psychrobacillus vulpis</name>
    <dbReference type="NCBI Taxonomy" id="2325572"/>
    <lineage>
        <taxon>Bacteria</taxon>
        <taxon>Bacillati</taxon>
        <taxon>Bacillota</taxon>
        <taxon>Bacilli</taxon>
        <taxon>Bacillales</taxon>
        <taxon>Bacillaceae</taxon>
        <taxon>Psychrobacillus</taxon>
    </lineage>
</organism>
<dbReference type="OrthoDB" id="2429059at2"/>
<dbReference type="AlphaFoldDB" id="A0A544TB49"/>
<comment type="caution">
    <text evidence="2">The sequence shown here is derived from an EMBL/GenBank/DDBJ whole genome shotgun (WGS) entry which is preliminary data.</text>
</comment>
<protein>
    <submittedName>
        <fullName evidence="2">Uncharacterized protein</fullName>
    </submittedName>
</protein>
<keyword evidence="3" id="KW-1185">Reference proteome</keyword>
<gene>
    <name evidence="2" type="ORF">FG384_19570</name>
</gene>
<dbReference type="Proteomes" id="UP000316626">
    <property type="component" value="Unassembled WGS sequence"/>
</dbReference>
<reference evidence="2 3" key="1">
    <citation type="submission" date="2019-06" db="EMBL/GenBank/DDBJ databases">
        <title>Psychrobacillus vulpis sp. nov., a new species isolated from feces of a red fox that inhabits in The Tablas de Daimiel Natural Park, Albacete, Spain.</title>
        <authorList>
            <person name="Rodriguez M."/>
            <person name="Reina J.C."/>
            <person name="Bejar V."/>
            <person name="Llamas I."/>
        </authorList>
    </citation>
    <scope>NUCLEOTIDE SEQUENCE [LARGE SCALE GENOMIC DNA]</scope>
    <source>
        <strain evidence="2 3">Z8</strain>
    </source>
</reference>
<name>A0A544TB49_9BACI</name>
<sequence length="96" mass="10939">MRFKKFNLLIPLLLLVLNIIFLSFLIEELIDASEPNYGGGLGMSTPVIGLISFIYIRKFAEKKSSSLIRTLQGLNLLFILFPVVVFFYGIFIMANY</sequence>
<keyword evidence="1" id="KW-0812">Transmembrane</keyword>
<dbReference type="EMBL" id="VDGI01000064">
    <property type="protein sequence ID" value="TQR14695.1"/>
    <property type="molecule type" value="Genomic_DNA"/>
</dbReference>
<accession>A0A544TB49</accession>
<keyword evidence="1" id="KW-0472">Membrane</keyword>
<keyword evidence="1" id="KW-1133">Transmembrane helix</keyword>
<evidence type="ECO:0000313" key="3">
    <source>
        <dbReference type="Proteomes" id="UP000316626"/>
    </source>
</evidence>
<dbReference type="RefSeq" id="WP_142644349.1">
    <property type="nucleotide sequence ID" value="NZ_VDGI01000064.1"/>
</dbReference>
<feature type="transmembrane region" description="Helical" evidence="1">
    <location>
        <begin position="76"/>
        <end position="94"/>
    </location>
</feature>
<feature type="transmembrane region" description="Helical" evidence="1">
    <location>
        <begin position="7"/>
        <end position="26"/>
    </location>
</feature>
<feature type="transmembrane region" description="Helical" evidence="1">
    <location>
        <begin position="38"/>
        <end position="56"/>
    </location>
</feature>
<proteinExistence type="predicted"/>